<dbReference type="EMBL" id="CP002582">
    <property type="protein sequence ID" value="ADZ84219.1"/>
    <property type="molecule type" value="Genomic_DNA"/>
</dbReference>
<evidence type="ECO:0000313" key="3">
    <source>
        <dbReference type="Proteomes" id="UP000008467"/>
    </source>
</evidence>
<evidence type="ECO:0000256" key="1">
    <source>
        <dbReference type="SAM" id="Phobius"/>
    </source>
</evidence>
<reference evidence="2 3" key="1">
    <citation type="journal article" date="2011" name="J. Bacteriol.">
        <title>Complete genome sequence of the cellulose-degrading bacterium Cellulosilyticum lentocellum.</title>
        <authorList>
            <consortium name="US DOE Joint Genome Institute"/>
            <person name="Miller D.A."/>
            <person name="Suen G."/>
            <person name="Bruce D."/>
            <person name="Copeland A."/>
            <person name="Cheng J.F."/>
            <person name="Detter C."/>
            <person name="Goodwin L.A."/>
            <person name="Han C.S."/>
            <person name="Hauser L.J."/>
            <person name="Land M.L."/>
            <person name="Lapidus A."/>
            <person name="Lucas S."/>
            <person name="Meincke L."/>
            <person name="Pitluck S."/>
            <person name="Tapia R."/>
            <person name="Teshima H."/>
            <person name="Woyke T."/>
            <person name="Fox B.G."/>
            <person name="Angert E.R."/>
            <person name="Currie C.R."/>
        </authorList>
    </citation>
    <scope>NUCLEOTIDE SEQUENCE [LARGE SCALE GENOMIC DNA]</scope>
    <source>
        <strain evidence="3">ATCC 49066 / DSM 5427 / NCIMB 11756 / RHM5</strain>
    </source>
</reference>
<dbReference type="STRING" id="642492.Clole_2513"/>
<dbReference type="AlphaFoldDB" id="F2JHI0"/>
<keyword evidence="3" id="KW-1185">Reference proteome</keyword>
<protein>
    <submittedName>
        <fullName evidence="2">Uncharacterized protein</fullName>
    </submittedName>
</protein>
<feature type="transmembrane region" description="Helical" evidence="1">
    <location>
        <begin position="71"/>
        <end position="91"/>
    </location>
</feature>
<name>F2JHI0_CELLD</name>
<proteinExistence type="predicted"/>
<feature type="transmembrane region" description="Helical" evidence="1">
    <location>
        <begin position="26"/>
        <end position="48"/>
    </location>
</feature>
<keyword evidence="1" id="KW-0812">Transmembrane</keyword>
<sequence>MDEEQEFGKSKLGNFYLVKVFKSLGLMHIIVFTMMILCDVIVLLPAHIKWSVDMLTKLINLLSGGNEDYKAFFWAFLVATLVTLVVVWIVSKLLAFRKSKKQHTTYSLTQEQ</sequence>
<evidence type="ECO:0000313" key="2">
    <source>
        <dbReference type="EMBL" id="ADZ84219.1"/>
    </source>
</evidence>
<gene>
    <name evidence="2" type="ordered locus">Clole_2513</name>
</gene>
<dbReference type="HOGENOM" id="CLU_2141395_0_0_9"/>
<keyword evidence="1" id="KW-1133">Transmembrane helix</keyword>
<accession>F2JHI0</accession>
<organism evidence="2 3">
    <name type="scientific">Cellulosilyticum lentocellum (strain ATCC 49066 / DSM 5427 / NCIMB 11756 / RHM5)</name>
    <name type="common">Clostridium lentocellum</name>
    <dbReference type="NCBI Taxonomy" id="642492"/>
    <lineage>
        <taxon>Bacteria</taxon>
        <taxon>Bacillati</taxon>
        <taxon>Bacillota</taxon>
        <taxon>Clostridia</taxon>
        <taxon>Lachnospirales</taxon>
        <taxon>Cellulosilyticaceae</taxon>
        <taxon>Cellulosilyticum</taxon>
    </lineage>
</organism>
<dbReference type="Proteomes" id="UP000008467">
    <property type="component" value="Chromosome"/>
</dbReference>
<keyword evidence="1" id="KW-0472">Membrane</keyword>
<dbReference type="RefSeq" id="WP_013657512.1">
    <property type="nucleotide sequence ID" value="NC_015275.1"/>
</dbReference>
<dbReference type="KEGG" id="cle:Clole_2513"/>